<organism evidence="2">
    <name type="scientific">marine sediment metagenome</name>
    <dbReference type="NCBI Taxonomy" id="412755"/>
    <lineage>
        <taxon>unclassified sequences</taxon>
        <taxon>metagenomes</taxon>
        <taxon>ecological metagenomes</taxon>
    </lineage>
</organism>
<dbReference type="PANTHER" id="PTHR39465:SF1">
    <property type="entry name" value="DNA LIGASE D 3'-PHOSPHOESTERASE DOMAIN-CONTAINING PROTEIN"/>
    <property type="match status" value="1"/>
</dbReference>
<accession>X1RBG5</accession>
<feature type="domain" description="DNA ligase D 3'-phosphoesterase" evidence="1">
    <location>
        <begin position="1"/>
        <end position="86"/>
    </location>
</feature>
<reference evidence="2" key="1">
    <citation type="journal article" date="2014" name="Front. Microbiol.">
        <title>High frequency of phylogenetically diverse reductive dehalogenase-homologous genes in deep subseafloor sedimentary metagenomes.</title>
        <authorList>
            <person name="Kawai M."/>
            <person name="Futagami T."/>
            <person name="Toyoda A."/>
            <person name="Takaki Y."/>
            <person name="Nishi S."/>
            <person name="Hori S."/>
            <person name="Arai W."/>
            <person name="Tsubouchi T."/>
            <person name="Morono Y."/>
            <person name="Uchiyama I."/>
            <person name="Ito T."/>
            <person name="Fujiyama A."/>
            <person name="Inagaki F."/>
            <person name="Takami H."/>
        </authorList>
    </citation>
    <scope>NUCLEOTIDE SEQUENCE</scope>
    <source>
        <strain evidence="2">Expedition CK06-06</strain>
    </source>
</reference>
<name>X1RBG5_9ZZZZ</name>
<dbReference type="Pfam" id="PF13298">
    <property type="entry name" value="LigD_N"/>
    <property type="match status" value="1"/>
</dbReference>
<comment type="caution">
    <text evidence="2">The sequence shown here is derived from an EMBL/GenBank/DDBJ whole genome shotgun (WGS) entry which is preliminary data.</text>
</comment>
<dbReference type="PANTHER" id="PTHR39465">
    <property type="entry name" value="DNA LIGASE D, 3'-PHOSPHOESTERASE DOMAIN"/>
    <property type="match status" value="1"/>
</dbReference>
<protein>
    <recommendedName>
        <fullName evidence="1">DNA ligase D 3'-phosphoesterase domain-containing protein</fullName>
    </recommendedName>
</protein>
<evidence type="ECO:0000259" key="1">
    <source>
        <dbReference type="Pfam" id="PF13298"/>
    </source>
</evidence>
<dbReference type="EMBL" id="BARV01038989">
    <property type="protein sequence ID" value="GAI52929.1"/>
    <property type="molecule type" value="Genomic_DNA"/>
</dbReference>
<dbReference type="InterPro" id="IPR014144">
    <property type="entry name" value="LigD_PE_domain"/>
</dbReference>
<dbReference type="AlphaFoldDB" id="X1RBG5"/>
<gene>
    <name evidence="2" type="ORF">S06H3_59894</name>
</gene>
<proteinExistence type="predicted"/>
<evidence type="ECO:0000313" key="2">
    <source>
        <dbReference type="EMBL" id="GAI52929.1"/>
    </source>
</evidence>
<feature type="non-terminal residue" evidence="2">
    <location>
        <position position="102"/>
    </location>
</feature>
<sequence length="102" mass="11369">MEGTLKSWAVPKGVPVEPGVRRLAVQVEDHPIEYIDFAGSIPEGEYGAGTVEIWDKGNFELDKKAPDQLEFTLKGEKLSGDYVLIRTDGNNWLLIKRKARLG</sequence>